<proteinExistence type="predicted"/>
<organism evidence="1">
    <name type="scientific">marine sediment metagenome</name>
    <dbReference type="NCBI Taxonomy" id="412755"/>
    <lineage>
        <taxon>unclassified sequences</taxon>
        <taxon>metagenomes</taxon>
        <taxon>ecological metagenomes</taxon>
    </lineage>
</organism>
<evidence type="ECO:0000313" key="1">
    <source>
        <dbReference type="EMBL" id="KKL51784.1"/>
    </source>
</evidence>
<name>A0A0F9CRL5_9ZZZZ</name>
<gene>
    <name evidence="1" type="ORF">LCGC14_2291990</name>
</gene>
<comment type="caution">
    <text evidence="1">The sequence shown here is derived from an EMBL/GenBank/DDBJ whole genome shotgun (WGS) entry which is preliminary data.</text>
</comment>
<feature type="non-terminal residue" evidence="1">
    <location>
        <position position="37"/>
    </location>
</feature>
<protein>
    <submittedName>
        <fullName evidence="1">Uncharacterized protein</fullName>
    </submittedName>
</protein>
<dbReference type="AlphaFoldDB" id="A0A0F9CRL5"/>
<dbReference type="EMBL" id="LAZR01032127">
    <property type="protein sequence ID" value="KKL51784.1"/>
    <property type="molecule type" value="Genomic_DNA"/>
</dbReference>
<accession>A0A0F9CRL5</accession>
<reference evidence="1" key="1">
    <citation type="journal article" date="2015" name="Nature">
        <title>Complex archaea that bridge the gap between prokaryotes and eukaryotes.</title>
        <authorList>
            <person name="Spang A."/>
            <person name="Saw J.H."/>
            <person name="Jorgensen S.L."/>
            <person name="Zaremba-Niedzwiedzka K."/>
            <person name="Martijn J."/>
            <person name="Lind A.E."/>
            <person name="van Eijk R."/>
            <person name="Schleper C."/>
            <person name="Guy L."/>
            <person name="Ettema T.J."/>
        </authorList>
    </citation>
    <scope>NUCLEOTIDE SEQUENCE</scope>
</reference>
<sequence>MQPPLHGAYIQELIHYRPNTAKRIVREILRRGATTIA</sequence>